<reference evidence="1 2" key="1">
    <citation type="journal article" date="2021" name="Hortic Res">
        <title>Chromosome-scale assembly of the Dendrobium chrysotoxum genome enhances the understanding of orchid evolution.</title>
        <authorList>
            <person name="Zhang Y."/>
            <person name="Zhang G.Q."/>
            <person name="Zhang D."/>
            <person name="Liu X.D."/>
            <person name="Xu X.Y."/>
            <person name="Sun W.H."/>
            <person name="Yu X."/>
            <person name="Zhu X."/>
            <person name="Wang Z.W."/>
            <person name="Zhao X."/>
            <person name="Zhong W.Y."/>
            <person name="Chen H."/>
            <person name="Yin W.L."/>
            <person name="Huang T."/>
            <person name="Niu S.C."/>
            <person name="Liu Z.J."/>
        </authorList>
    </citation>
    <scope>NUCLEOTIDE SEQUENCE [LARGE SCALE GENOMIC DNA]</scope>
    <source>
        <strain evidence="1">Lindl</strain>
    </source>
</reference>
<evidence type="ECO:0000313" key="2">
    <source>
        <dbReference type="Proteomes" id="UP000775213"/>
    </source>
</evidence>
<evidence type="ECO:0000313" key="1">
    <source>
        <dbReference type="EMBL" id="KAH0453332.1"/>
    </source>
</evidence>
<protein>
    <submittedName>
        <fullName evidence="1">Uncharacterized protein</fullName>
    </submittedName>
</protein>
<accession>A0AAV7GCQ6</accession>
<dbReference type="AlphaFoldDB" id="A0AAV7GCQ6"/>
<comment type="caution">
    <text evidence="1">The sequence shown here is derived from an EMBL/GenBank/DDBJ whole genome shotgun (WGS) entry which is preliminary data.</text>
</comment>
<keyword evidence="2" id="KW-1185">Reference proteome</keyword>
<name>A0AAV7GCQ6_DENCH</name>
<proteinExistence type="predicted"/>
<dbReference type="Proteomes" id="UP000775213">
    <property type="component" value="Unassembled WGS sequence"/>
</dbReference>
<sequence>MFSRASLPLHYSFGGCELLTAYASVSLATKGKVADGKSITNNRSISNNMYVSCPFIKLQFSSFVTNNANVVNPHNTANRAEGQAIGGVYILEESL</sequence>
<dbReference type="EMBL" id="JAGFBR010000016">
    <property type="protein sequence ID" value="KAH0453332.1"/>
    <property type="molecule type" value="Genomic_DNA"/>
</dbReference>
<gene>
    <name evidence="1" type="ORF">IEQ34_017656</name>
</gene>
<organism evidence="1 2">
    <name type="scientific">Dendrobium chrysotoxum</name>
    <name type="common">Orchid</name>
    <dbReference type="NCBI Taxonomy" id="161865"/>
    <lineage>
        <taxon>Eukaryota</taxon>
        <taxon>Viridiplantae</taxon>
        <taxon>Streptophyta</taxon>
        <taxon>Embryophyta</taxon>
        <taxon>Tracheophyta</taxon>
        <taxon>Spermatophyta</taxon>
        <taxon>Magnoliopsida</taxon>
        <taxon>Liliopsida</taxon>
        <taxon>Asparagales</taxon>
        <taxon>Orchidaceae</taxon>
        <taxon>Epidendroideae</taxon>
        <taxon>Malaxideae</taxon>
        <taxon>Dendrobiinae</taxon>
        <taxon>Dendrobium</taxon>
    </lineage>
</organism>
<dbReference type="PROSITE" id="PS51257">
    <property type="entry name" value="PROKAR_LIPOPROTEIN"/>
    <property type="match status" value="1"/>
</dbReference>